<keyword evidence="2" id="KW-0479">Metal-binding</keyword>
<keyword evidence="7" id="KW-0812">Transmembrane</keyword>
<evidence type="ECO:0000256" key="1">
    <source>
        <dbReference type="ARBA" id="ARBA00022679"/>
    </source>
</evidence>
<dbReference type="PANTHER" id="PTHR15067:SF4">
    <property type="entry name" value="E3 UBIQUITIN-PROTEIN LIGASE RNF8"/>
    <property type="match status" value="1"/>
</dbReference>
<evidence type="ECO:0000256" key="2">
    <source>
        <dbReference type="ARBA" id="ARBA00022723"/>
    </source>
</evidence>
<dbReference type="PANTHER" id="PTHR15067">
    <property type="entry name" value="E3 UBIQUITIN-PROTEIN LIGASE RNF8"/>
    <property type="match status" value="1"/>
</dbReference>
<dbReference type="GO" id="GO:0061630">
    <property type="term" value="F:ubiquitin protein ligase activity"/>
    <property type="evidence" value="ECO:0007669"/>
    <property type="project" value="TreeGrafter"/>
</dbReference>
<evidence type="ECO:0000256" key="3">
    <source>
        <dbReference type="ARBA" id="ARBA00022771"/>
    </source>
</evidence>
<evidence type="ECO:0000313" key="10">
    <source>
        <dbReference type="Proteomes" id="UP001378592"/>
    </source>
</evidence>
<keyword evidence="10" id="KW-1185">Reference proteome</keyword>
<feature type="domain" description="RING-type" evidence="8">
    <location>
        <begin position="333"/>
        <end position="371"/>
    </location>
</feature>
<dbReference type="InterPro" id="IPR013083">
    <property type="entry name" value="Znf_RING/FYVE/PHD"/>
</dbReference>
<dbReference type="GO" id="GO:0016567">
    <property type="term" value="P:protein ubiquitination"/>
    <property type="evidence" value="ECO:0007669"/>
    <property type="project" value="TreeGrafter"/>
</dbReference>
<dbReference type="GO" id="GO:0005829">
    <property type="term" value="C:cytosol"/>
    <property type="evidence" value="ECO:0007669"/>
    <property type="project" value="TreeGrafter"/>
</dbReference>
<proteinExistence type="predicted"/>
<dbReference type="GO" id="GO:0006511">
    <property type="term" value="P:ubiquitin-dependent protein catabolic process"/>
    <property type="evidence" value="ECO:0007669"/>
    <property type="project" value="TreeGrafter"/>
</dbReference>
<gene>
    <name evidence="9" type="ORF">R5R35_007062</name>
</gene>
<dbReference type="EMBL" id="JAZDUA010000428">
    <property type="protein sequence ID" value="KAK7792743.1"/>
    <property type="molecule type" value="Genomic_DNA"/>
</dbReference>
<feature type="transmembrane region" description="Helical" evidence="7">
    <location>
        <begin position="252"/>
        <end position="276"/>
    </location>
</feature>
<dbReference type="GO" id="GO:0008270">
    <property type="term" value="F:zinc ion binding"/>
    <property type="evidence" value="ECO:0007669"/>
    <property type="project" value="UniProtKB-KW"/>
</dbReference>
<dbReference type="InterPro" id="IPR001841">
    <property type="entry name" value="Znf_RING"/>
</dbReference>
<feature type="transmembrane region" description="Helical" evidence="7">
    <location>
        <begin position="184"/>
        <end position="202"/>
    </location>
</feature>
<dbReference type="Proteomes" id="UP001378592">
    <property type="component" value="Unassembled WGS sequence"/>
</dbReference>
<accession>A0AAN9Z1J9</accession>
<keyword evidence="1" id="KW-0808">Transferase</keyword>
<dbReference type="GO" id="GO:0000151">
    <property type="term" value="C:ubiquitin ligase complex"/>
    <property type="evidence" value="ECO:0007669"/>
    <property type="project" value="TreeGrafter"/>
</dbReference>
<dbReference type="Gene3D" id="3.30.40.10">
    <property type="entry name" value="Zinc/RING finger domain, C3HC4 (zinc finger)"/>
    <property type="match status" value="1"/>
</dbReference>
<dbReference type="AlphaFoldDB" id="A0AAN9Z1J9"/>
<evidence type="ECO:0000256" key="7">
    <source>
        <dbReference type="SAM" id="Phobius"/>
    </source>
</evidence>
<comment type="caution">
    <text evidence="9">The sequence shown here is derived from an EMBL/GenBank/DDBJ whole genome shotgun (WGS) entry which is preliminary data.</text>
</comment>
<evidence type="ECO:0000256" key="4">
    <source>
        <dbReference type="ARBA" id="ARBA00022786"/>
    </source>
</evidence>
<keyword evidence="7" id="KW-0472">Membrane</keyword>
<keyword evidence="5" id="KW-0862">Zinc</keyword>
<organism evidence="9 10">
    <name type="scientific">Gryllus longicercus</name>
    <dbReference type="NCBI Taxonomy" id="2509291"/>
    <lineage>
        <taxon>Eukaryota</taxon>
        <taxon>Metazoa</taxon>
        <taxon>Ecdysozoa</taxon>
        <taxon>Arthropoda</taxon>
        <taxon>Hexapoda</taxon>
        <taxon>Insecta</taxon>
        <taxon>Pterygota</taxon>
        <taxon>Neoptera</taxon>
        <taxon>Polyneoptera</taxon>
        <taxon>Orthoptera</taxon>
        <taxon>Ensifera</taxon>
        <taxon>Gryllidea</taxon>
        <taxon>Grylloidea</taxon>
        <taxon>Gryllidae</taxon>
        <taxon>Gryllinae</taxon>
        <taxon>Gryllus</taxon>
    </lineage>
</organism>
<dbReference type="Pfam" id="PF13923">
    <property type="entry name" value="zf-C3HC4_2"/>
    <property type="match status" value="1"/>
</dbReference>
<dbReference type="SUPFAM" id="SSF57850">
    <property type="entry name" value="RING/U-box"/>
    <property type="match status" value="1"/>
</dbReference>
<dbReference type="SMART" id="SM00184">
    <property type="entry name" value="RING"/>
    <property type="match status" value="1"/>
</dbReference>
<dbReference type="PROSITE" id="PS50089">
    <property type="entry name" value="ZF_RING_2"/>
    <property type="match status" value="1"/>
</dbReference>
<name>A0AAN9Z1J9_9ORTH</name>
<protein>
    <recommendedName>
        <fullName evidence="8">RING-type domain-containing protein</fullName>
    </recommendedName>
</protein>
<evidence type="ECO:0000313" key="9">
    <source>
        <dbReference type="EMBL" id="KAK7792743.1"/>
    </source>
</evidence>
<keyword evidence="7" id="KW-1133">Transmembrane helix</keyword>
<sequence>MLCLCRARPRPRDGRCDDRAARMARLLSAALLLPLMARGPAAPLLAALLLLAYAAALSALPAPPSRARLLLAARAAWEAAAPVRRIAKRIFRPLDRLEQSYLRMANISFMVNQVMFFTLCDRLLLDESRVACLYSLMFYNVTAYCVAYIKELIHKEDWSPYVTITERSNVKHLAMSATKIVLEWTKAVTFIITVVFMLLVFGLEQGLQHYKPTIAYTVVTALFYMCTEKVFSESFPTLLLWLQPPALEGLEALWAPVLLRALAMAMSAVAAVVLLWRQPLLWRGPAAALYLNVWLRGREAAAHSVRALAAERAAVSRFRFATEEELAEFEDVCAVCLSPMKRARVTPCQHLFHGDCLRQCLQRSDHCPICKRELSFC</sequence>
<evidence type="ECO:0000256" key="5">
    <source>
        <dbReference type="ARBA" id="ARBA00022833"/>
    </source>
</evidence>
<reference evidence="9 10" key="1">
    <citation type="submission" date="2024-03" db="EMBL/GenBank/DDBJ databases">
        <title>The genome assembly and annotation of the cricket Gryllus longicercus Weissman &amp; Gray.</title>
        <authorList>
            <person name="Szrajer S."/>
            <person name="Gray D."/>
            <person name="Ylla G."/>
        </authorList>
    </citation>
    <scope>NUCLEOTIDE SEQUENCE [LARGE SCALE GENOMIC DNA]</scope>
    <source>
        <strain evidence="9">DAG 2021-001</strain>
        <tissue evidence="9">Whole body minus gut</tissue>
    </source>
</reference>
<evidence type="ECO:0000256" key="6">
    <source>
        <dbReference type="PROSITE-ProRule" id="PRU00175"/>
    </source>
</evidence>
<keyword evidence="3 6" id="KW-0863">Zinc-finger</keyword>
<keyword evidence="4" id="KW-0833">Ubl conjugation pathway</keyword>
<evidence type="ECO:0000259" key="8">
    <source>
        <dbReference type="PROSITE" id="PS50089"/>
    </source>
</evidence>